<comment type="caution">
    <text evidence="2">The sequence shown here is derived from an EMBL/GenBank/DDBJ whole genome shotgun (WGS) entry which is preliminary data.</text>
</comment>
<protein>
    <submittedName>
        <fullName evidence="2">Secreted Zn-dependent protease</fullName>
    </submittedName>
</protein>
<organism evidence="2 3">
    <name type="scientific">Roseateles asaccharophilus</name>
    <dbReference type="NCBI Taxonomy" id="582607"/>
    <lineage>
        <taxon>Bacteria</taxon>
        <taxon>Pseudomonadati</taxon>
        <taxon>Pseudomonadota</taxon>
        <taxon>Betaproteobacteria</taxon>
        <taxon>Burkholderiales</taxon>
        <taxon>Sphaerotilaceae</taxon>
        <taxon>Roseateles</taxon>
    </lineage>
</organism>
<dbReference type="Proteomes" id="UP001180825">
    <property type="component" value="Unassembled WGS sequence"/>
</dbReference>
<name>A0ABU2ADP2_9BURK</name>
<feature type="chain" id="PRO_5046943598" evidence="1">
    <location>
        <begin position="20"/>
        <end position="187"/>
    </location>
</feature>
<keyword evidence="3" id="KW-1185">Reference proteome</keyword>
<evidence type="ECO:0000256" key="1">
    <source>
        <dbReference type="SAM" id="SignalP"/>
    </source>
</evidence>
<dbReference type="RefSeq" id="WP_310332178.1">
    <property type="nucleotide sequence ID" value="NZ_JAVDXV010000009.1"/>
</dbReference>
<keyword evidence="1" id="KW-0732">Signal</keyword>
<feature type="signal peptide" evidence="1">
    <location>
        <begin position="1"/>
        <end position="19"/>
    </location>
</feature>
<dbReference type="InterPro" id="IPR010321">
    <property type="entry name" value="DUF922"/>
</dbReference>
<accession>A0ABU2ADP2</accession>
<evidence type="ECO:0000313" key="2">
    <source>
        <dbReference type="EMBL" id="MDR7335230.1"/>
    </source>
</evidence>
<dbReference type="Pfam" id="PF06037">
    <property type="entry name" value="DUF922"/>
    <property type="match status" value="1"/>
</dbReference>
<proteinExistence type="predicted"/>
<keyword evidence="2" id="KW-0645">Protease</keyword>
<keyword evidence="2" id="KW-0378">Hydrolase</keyword>
<dbReference type="GO" id="GO:0006508">
    <property type="term" value="P:proteolysis"/>
    <property type="evidence" value="ECO:0007669"/>
    <property type="project" value="UniProtKB-KW"/>
</dbReference>
<sequence>MIERVAALLLACGCGAALAEVPETFESKRYDVHQVSGMSLLEALNQATPIRPEGQPFHGYTDWRVHWNYRYKVQADGLCALTVVNVRLAVTMTLPDLKQSTSEGATQFARYYPALVEHEEGHRRVGQGAARDVAAALGELPPMYGCALLEQEVARTAGAIIERAKRENKAYDVRTRHGCTQGACLIH</sequence>
<gene>
    <name evidence="2" type="ORF">J2X21_004395</name>
</gene>
<dbReference type="GO" id="GO:0008233">
    <property type="term" value="F:peptidase activity"/>
    <property type="evidence" value="ECO:0007669"/>
    <property type="project" value="UniProtKB-KW"/>
</dbReference>
<evidence type="ECO:0000313" key="3">
    <source>
        <dbReference type="Proteomes" id="UP001180825"/>
    </source>
</evidence>
<reference evidence="2 3" key="1">
    <citation type="submission" date="2023-07" db="EMBL/GenBank/DDBJ databases">
        <title>Sorghum-associated microbial communities from plants grown in Nebraska, USA.</title>
        <authorList>
            <person name="Schachtman D."/>
        </authorList>
    </citation>
    <scope>NUCLEOTIDE SEQUENCE [LARGE SCALE GENOMIC DNA]</scope>
    <source>
        <strain evidence="2 3">BE316</strain>
    </source>
</reference>
<dbReference type="EMBL" id="JAVDXV010000009">
    <property type="protein sequence ID" value="MDR7335230.1"/>
    <property type="molecule type" value="Genomic_DNA"/>
</dbReference>